<reference evidence="1" key="1">
    <citation type="submission" date="2021-06" db="EMBL/GenBank/DDBJ databases">
        <authorList>
            <person name="Kallberg Y."/>
            <person name="Tangrot J."/>
            <person name="Rosling A."/>
        </authorList>
    </citation>
    <scope>NUCLEOTIDE SEQUENCE</scope>
    <source>
        <strain evidence="1">IL203A</strain>
    </source>
</reference>
<sequence length="75" mass="8881">MFNQSSTLPIGETTNKPTDRQIELNIDTDEDTDNESSDITNAEDWESQLHNWEEMLMDKEVARLEEEEEERDNYD</sequence>
<organism evidence="1 2">
    <name type="scientific">Dentiscutata heterogama</name>
    <dbReference type="NCBI Taxonomy" id="1316150"/>
    <lineage>
        <taxon>Eukaryota</taxon>
        <taxon>Fungi</taxon>
        <taxon>Fungi incertae sedis</taxon>
        <taxon>Mucoromycota</taxon>
        <taxon>Glomeromycotina</taxon>
        <taxon>Glomeromycetes</taxon>
        <taxon>Diversisporales</taxon>
        <taxon>Gigasporaceae</taxon>
        <taxon>Dentiscutata</taxon>
    </lineage>
</organism>
<protein>
    <submittedName>
        <fullName evidence="1">17341_t:CDS:1</fullName>
    </submittedName>
</protein>
<keyword evidence="2" id="KW-1185">Reference proteome</keyword>
<name>A0ACA9LFV7_9GLOM</name>
<evidence type="ECO:0000313" key="1">
    <source>
        <dbReference type="EMBL" id="CAG8526944.1"/>
    </source>
</evidence>
<accession>A0ACA9LFV7</accession>
<dbReference type="EMBL" id="CAJVPU010004029">
    <property type="protein sequence ID" value="CAG8526944.1"/>
    <property type="molecule type" value="Genomic_DNA"/>
</dbReference>
<proteinExistence type="predicted"/>
<comment type="caution">
    <text evidence="1">The sequence shown here is derived from an EMBL/GenBank/DDBJ whole genome shotgun (WGS) entry which is preliminary data.</text>
</comment>
<feature type="non-terminal residue" evidence="1">
    <location>
        <position position="75"/>
    </location>
</feature>
<gene>
    <name evidence="1" type="ORF">DHETER_LOCUS4187</name>
</gene>
<evidence type="ECO:0000313" key="2">
    <source>
        <dbReference type="Proteomes" id="UP000789702"/>
    </source>
</evidence>
<dbReference type="Proteomes" id="UP000789702">
    <property type="component" value="Unassembled WGS sequence"/>
</dbReference>